<evidence type="ECO:0000313" key="8">
    <source>
        <dbReference type="EMBL" id="NJP38409.1"/>
    </source>
</evidence>
<dbReference type="InterPro" id="IPR016185">
    <property type="entry name" value="PreATP-grasp_dom_sf"/>
</dbReference>
<keyword evidence="9" id="KW-1185">Reference proteome</keyword>
<feature type="domain" description="ATP-grasp" evidence="7">
    <location>
        <begin position="113"/>
        <end position="299"/>
    </location>
</feature>
<dbReference type="PROSITE" id="PS50975">
    <property type="entry name" value="ATP_GRASP"/>
    <property type="match status" value="1"/>
</dbReference>
<dbReference type="Pfam" id="PF22660">
    <property type="entry name" value="RS_preATP-grasp-like"/>
    <property type="match status" value="1"/>
</dbReference>
<dbReference type="SUPFAM" id="SSF51246">
    <property type="entry name" value="Rudiment single hybrid motif"/>
    <property type="match status" value="1"/>
</dbReference>
<dbReference type="SUPFAM" id="SSF56059">
    <property type="entry name" value="Glutathione synthetase ATP-binding domain-like"/>
    <property type="match status" value="1"/>
</dbReference>
<feature type="binding site" evidence="5">
    <location>
        <begin position="185"/>
        <end position="188"/>
    </location>
    <ligand>
        <name>ATP</name>
        <dbReference type="ChEBI" id="CHEBI:30616"/>
    </ligand>
</feature>
<comment type="pathway">
    <text evidence="5 6">Purine metabolism; IMP biosynthesis via de novo pathway; 5-amino-1-(5-phospho-D-ribosyl)imidazole-4-carboxylate from 5-amino-1-(5-phospho-D-ribosyl)imidazole (N5-CAIR route): step 1/2.</text>
</comment>
<comment type="caution">
    <text evidence="8">The sequence shown here is derived from an EMBL/GenBank/DDBJ whole genome shotgun (WGS) entry which is preliminary data.</text>
</comment>
<feature type="binding site" evidence="5">
    <location>
        <position position="109"/>
    </location>
    <ligand>
        <name>ATP</name>
        <dbReference type="ChEBI" id="CHEBI:30616"/>
    </ligand>
</feature>
<dbReference type="PANTHER" id="PTHR11609:SF5">
    <property type="entry name" value="PHOSPHORIBOSYLAMINOIMIDAZOLE CARBOXYLASE"/>
    <property type="match status" value="1"/>
</dbReference>
<dbReference type="GO" id="GO:0004638">
    <property type="term" value="F:phosphoribosylaminoimidazole carboxylase activity"/>
    <property type="evidence" value="ECO:0007669"/>
    <property type="project" value="InterPro"/>
</dbReference>
<dbReference type="EMBL" id="JAATHJ010000021">
    <property type="protein sequence ID" value="NJP38409.1"/>
    <property type="molecule type" value="Genomic_DNA"/>
</dbReference>
<dbReference type="FunFam" id="3.30.1490.20:FF:000015">
    <property type="entry name" value="N5-carboxyaminoimidazole ribonucleotide synthase"/>
    <property type="match status" value="1"/>
</dbReference>
<feature type="binding site" evidence="5">
    <location>
        <begin position="154"/>
        <end position="160"/>
    </location>
    <ligand>
        <name>ATP</name>
        <dbReference type="ChEBI" id="CHEBI:30616"/>
    </ligand>
</feature>
<feature type="binding site" evidence="5">
    <location>
        <position position="216"/>
    </location>
    <ligand>
        <name>ATP</name>
        <dbReference type="ChEBI" id="CHEBI:30616"/>
    </ligand>
</feature>
<dbReference type="InterPro" id="IPR013815">
    <property type="entry name" value="ATP_grasp_subdomain_1"/>
</dbReference>
<keyword evidence="2 5" id="KW-0547">Nucleotide-binding</keyword>
<dbReference type="HAMAP" id="MF_01928">
    <property type="entry name" value="PurK"/>
    <property type="match status" value="1"/>
</dbReference>
<feature type="binding site" evidence="5">
    <location>
        <begin position="269"/>
        <end position="270"/>
    </location>
    <ligand>
        <name>ATP</name>
        <dbReference type="ChEBI" id="CHEBI:30616"/>
    </ligand>
</feature>
<dbReference type="EC" id="6.3.4.18" evidence="5 6"/>
<dbReference type="InterPro" id="IPR054350">
    <property type="entry name" value="PurT/PurK_preATP-grasp"/>
</dbReference>
<keyword evidence="1 5" id="KW-0436">Ligase</keyword>
<dbReference type="FunFam" id="3.30.470.20:FF:000029">
    <property type="entry name" value="N5-carboxyaminoimidazole ribonucleotide synthase"/>
    <property type="match status" value="1"/>
</dbReference>
<accession>A0A969TXP3</accession>
<protein>
    <recommendedName>
        <fullName evidence="5 6">N5-carboxyaminoimidazole ribonucleotide synthase</fullName>
        <shortName evidence="5 6">N5-CAIR synthase</shortName>
        <ecNumber evidence="5 6">6.3.4.18</ecNumber>
    </recommendedName>
    <alternativeName>
        <fullName evidence="5 6">5-(carboxyamino)imidazole ribonucleotide synthetase</fullName>
    </alternativeName>
</protein>
<evidence type="ECO:0000256" key="1">
    <source>
        <dbReference type="ARBA" id="ARBA00022598"/>
    </source>
</evidence>
<evidence type="ECO:0000256" key="2">
    <source>
        <dbReference type="ARBA" id="ARBA00022741"/>
    </source>
</evidence>
<organism evidence="8 9">
    <name type="scientific">Alkalicoccus luteus</name>
    <dbReference type="NCBI Taxonomy" id="1237094"/>
    <lineage>
        <taxon>Bacteria</taxon>
        <taxon>Bacillati</taxon>
        <taxon>Bacillota</taxon>
        <taxon>Bacilli</taxon>
        <taxon>Bacillales</taxon>
        <taxon>Bacillaceae</taxon>
        <taxon>Alkalicoccus</taxon>
    </lineage>
</organism>
<dbReference type="Pfam" id="PF17769">
    <property type="entry name" value="PurK_C"/>
    <property type="match status" value="1"/>
</dbReference>
<gene>
    <name evidence="5 6 8" type="primary">purK</name>
    <name evidence="8" type="ORF">HCN83_12505</name>
</gene>
<evidence type="ECO:0000313" key="9">
    <source>
        <dbReference type="Proteomes" id="UP000752012"/>
    </source>
</evidence>
<evidence type="ECO:0000256" key="3">
    <source>
        <dbReference type="ARBA" id="ARBA00022755"/>
    </source>
</evidence>
<comment type="catalytic activity">
    <reaction evidence="5 6">
        <text>5-amino-1-(5-phospho-beta-D-ribosyl)imidazole + hydrogencarbonate + ATP = 5-carboxyamino-1-(5-phospho-D-ribosyl)imidazole + ADP + phosphate + 2 H(+)</text>
        <dbReference type="Rhea" id="RHEA:19317"/>
        <dbReference type="ChEBI" id="CHEBI:15378"/>
        <dbReference type="ChEBI" id="CHEBI:17544"/>
        <dbReference type="ChEBI" id="CHEBI:30616"/>
        <dbReference type="ChEBI" id="CHEBI:43474"/>
        <dbReference type="ChEBI" id="CHEBI:58730"/>
        <dbReference type="ChEBI" id="CHEBI:137981"/>
        <dbReference type="ChEBI" id="CHEBI:456216"/>
        <dbReference type="EC" id="6.3.4.18"/>
    </reaction>
</comment>
<dbReference type="NCBIfam" id="TIGR01161">
    <property type="entry name" value="purK"/>
    <property type="match status" value="1"/>
</dbReference>
<comment type="similarity">
    <text evidence="5 6">Belongs to the PurK/PurT family.</text>
</comment>
<name>A0A969TXP3_9BACI</name>
<dbReference type="NCBIfam" id="NF004676">
    <property type="entry name" value="PRK06019.1-2"/>
    <property type="match status" value="1"/>
</dbReference>
<dbReference type="NCBIfam" id="NF004675">
    <property type="entry name" value="PRK06019.1-1"/>
    <property type="match status" value="1"/>
</dbReference>
<dbReference type="PANTHER" id="PTHR11609">
    <property type="entry name" value="PURINE BIOSYNTHESIS PROTEIN 6/7, PUR6/7"/>
    <property type="match status" value="1"/>
</dbReference>
<feature type="binding site" evidence="5">
    <location>
        <position position="149"/>
    </location>
    <ligand>
        <name>ATP</name>
        <dbReference type="ChEBI" id="CHEBI:30616"/>
    </ligand>
</feature>
<sequence>MKDVKRLLPPAKIGILGGGQLGRMMALSAREMGYRIAVMEPAADSPCGMIADDEIVSGYDDQQGAAELAKVCDVLTYEFENITAETAAYLEEHMYLPQGSELLKISQDRLKEKEAVQSFGIPAAPWEAVYTYAGLKDAVASIGLPAVFKTTRGGYDGKGQAVIQSESDLHTAWEELKEAAPLVLEKKIAFDLELSVIMTRSTSGEMAIFPIAENEHRNGILHRTIVPARISDNLAEKADMLARRLAESLELTGTLAVEMFAEGEQLYVNEIAPRPHNSGHFSINACETSQFEQHIRAVCGLPLGSTDLLKPAVMVNLLGQHLQPCLDELDQLPAGHLHVYGKKEAKHNRKMGHITFLTDDPEALLHELDESPVWKEAATGGTKR</sequence>
<dbReference type="Pfam" id="PF02222">
    <property type="entry name" value="ATP-grasp"/>
    <property type="match status" value="1"/>
</dbReference>
<dbReference type="InterPro" id="IPR003135">
    <property type="entry name" value="ATP-grasp_carboxylate-amine"/>
</dbReference>
<dbReference type="GO" id="GO:0046872">
    <property type="term" value="F:metal ion binding"/>
    <property type="evidence" value="ECO:0007669"/>
    <property type="project" value="InterPro"/>
</dbReference>
<feature type="binding site" evidence="5">
    <location>
        <position position="193"/>
    </location>
    <ligand>
        <name>ATP</name>
        <dbReference type="ChEBI" id="CHEBI:30616"/>
    </ligand>
</feature>
<dbReference type="FunFam" id="3.40.50.20:FF:000016">
    <property type="entry name" value="N5-carboxyaminoimidazole ribonucleotide synthase"/>
    <property type="match status" value="1"/>
</dbReference>
<dbReference type="NCBIfam" id="NF004679">
    <property type="entry name" value="PRK06019.1-5"/>
    <property type="match status" value="1"/>
</dbReference>
<dbReference type="Proteomes" id="UP000752012">
    <property type="component" value="Unassembled WGS sequence"/>
</dbReference>
<dbReference type="GO" id="GO:0034028">
    <property type="term" value="F:5-(carboxyamino)imidazole ribonucleotide synthase activity"/>
    <property type="evidence" value="ECO:0007669"/>
    <property type="project" value="UniProtKB-UniRule"/>
</dbReference>
<evidence type="ECO:0000256" key="6">
    <source>
        <dbReference type="RuleBase" id="RU361200"/>
    </source>
</evidence>
<comment type="function">
    <text evidence="5">Catalyzes the ATP-dependent conversion of 5-aminoimidazole ribonucleotide (AIR) and HCO(3)(-) to N5-carboxyaminoimidazole ribonucleotide (N5-CAIR).</text>
</comment>
<keyword evidence="3 5" id="KW-0658">Purine biosynthesis</keyword>
<reference evidence="8 9" key="1">
    <citation type="submission" date="2020-03" db="EMBL/GenBank/DDBJ databases">
        <title>Assessment of the enzymatic potential of alkaline-tolerant lipase obtained from Bacillus luteus H11 (technogenic soil) for the bioremediation of saline soils contaminated with petroleum substances.</title>
        <authorList>
            <person name="Kalwasinska A."/>
        </authorList>
    </citation>
    <scope>NUCLEOTIDE SEQUENCE [LARGE SCALE GENOMIC DNA]</scope>
    <source>
        <strain evidence="8 9">H11</strain>
    </source>
</reference>
<comment type="function">
    <text evidence="6">Catalyzes the ATP-dependent conversion of 5-aminoimidazole ribonucleotide (AIR) and HCO(3)- to N5-carboxyaminoimidazole ribonucleotide (N5-CAIR).</text>
</comment>
<dbReference type="Gene3D" id="3.30.470.20">
    <property type="entry name" value="ATP-grasp fold, B domain"/>
    <property type="match status" value="1"/>
</dbReference>
<evidence type="ECO:0000256" key="5">
    <source>
        <dbReference type="HAMAP-Rule" id="MF_01928"/>
    </source>
</evidence>
<dbReference type="RefSeq" id="WP_168007863.1">
    <property type="nucleotide sequence ID" value="NZ_JAATHJ010000021.1"/>
</dbReference>
<comment type="subunit">
    <text evidence="5 6">Homodimer.</text>
</comment>
<dbReference type="InterPro" id="IPR040686">
    <property type="entry name" value="PurK_C"/>
</dbReference>
<dbReference type="InterPro" id="IPR005875">
    <property type="entry name" value="PurK"/>
</dbReference>
<dbReference type="GO" id="GO:0005524">
    <property type="term" value="F:ATP binding"/>
    <property type="evidence" value="ECO:0007669"/>
    <property type="project" value="UniProtKB-UniRule"/>
</dbReference>
<evidence type="ECO:0000256" key="4">
    <source>
        <dbReference type="ARBA" id="ARBA00022840"/>
    </source>
</evidence>
<proteinExistence type="inferred from homology"/>
<dbReference type="InterPro" id="IPR011761">
    <property type="entry name" value="ATP-grasp"/>
</dbReference>
<dbReference type="SUPFAM" id="SSF52440">
    <property type="entry name" value="PreATP-grasp domain"/>
    <property type="match status" value="1"/>
</dbReference>
<dbReference type="InterPro" id="IPR011054">
    <property type="entry name" value="Rudment_hybrid_motif"/>
</dbReference>
<dbReference type="Gene3D" id="3.40.50.20">
    <property type="match status" value="1"/>
</dbReference>
<dbReference type="GO" id="GO:0006189">
    <property type="term" value="P:'de novo' IMP biosynthetic process"/>
    <property type="evidence" value="ECO:0007669"/>
    <property type="project" value="UniProtKB-UniRule"/>
</dbReference>
<dbReference type="AlphaFoldDB" id="A0A969TXP3"/>
<dbReference type="GO" id="GO:0005829">
    <property type="term" value="C:cytosol"/>
    <property type="evidence" value="ECO:0007669"/>
    <property type="project" value="TreeGrafter"/>
</dbReference>
<dbReference type="Gene3D" id="3.30.1490.20">
    <property type="entry name" value="ATP-grasp fold, A domain"/>
    <property type="match status" value="1"/>
</dbReference>
<keyword evidence="4 5" id="KW-0067">ATP-binding</keyword>
<evidence type="ECO:0000259" key="7">
    <source>
        <dbReference type="PROSITE" id="PS50975"/>
    </source>
</evidence>